<keyword evidence="7" id="KW-1185">Reference proteome</keyword>
<gene>
    <name evidence="6" type="ORF">C7Y71_003515</name>
</gene>
<dbReference type="PANTHER" id="PTHR43751:SF3">
    <property type="entry name" value="SULFATASE N-TERMINAL DOMAIN-CONTAINING PROTEIN"/>
    <property type="match status" value="1"/>
</dbReference>
<keyword evidence="2" id="KW-0378">Hydrolase</keyword>
<dbReference type="OrthoDB" id="9765065at2"/>
<evidence type="ECO:0000256" key="1">
    <source>
        <dbReference type="ARBA" id="ARBA00008779"/>
    </source>
</evidence>
<dbReference type="AlphaFoldDB" id="A0A5P8E585"/>
<evidence type="ECO:0000313" key="7">
    <source>
        <dbReference type="Proteomes" id="UP000249375"/>
    </source>
</evidence>
<proteinExistence type="inferred from homology"/>
<comment type="similarity">
    <text evidence="1">Belongs to the sulfatase family.</text>
</comment>
<dbReference type="InterPro" id="IPR024607">
    <property type="entry name" value="Sulfatase_CS"/>
</dbReference>
<dbReference type="InterPro" id="IPR052701">
    <property type="entry name" value="GAG_Ulvan_Degrading_Sulfatases"/>
</dbReference>
<dbReference type="Gene3D" id="3.30.1120.10">
    <property type="match status" value="1"/>
</dbReference>
<organism evidence="6 7">
    <name type="scientific">Pseudoprevotella muciniphila</name>
    <dbReference type="NCBI Taxonomy" id="2133944"/>
    <lineage>
        <taxon>Bacteria</taxon>
        <taxon>Pseudomonadati</taxon>
        <taxon>Bacteroidota</taxon>
        <taxon>Bacteroidia</taxon>
        <taxon>Bacteroidales</taxon>
        <taxon>Prevotellaceae</taxon>
        <taxon>Pseudoprevotella</taxon>
    </lineage>
</organism>
<evidence type="ECO:0000256" key="3">
    <source>
        <dbReference type="PIRSR" id="PIRSR600917-52"/>
    </source>
</evidence>
<feature type="modified residue" description="3-oxoalanine (Ser)" evidence="3">
    <location>
        <position position="72"/>
    </location>
</feature>
<dbReference type="PROSITE" id="PS00523">
    <property type="entry name" value="SULFATASE_1"/>
    <property type="match status" value="1"/>
</dbReference>
<feature type="chain" id="PRO_5024292411" evidence="4">
    <location>
        <begin position="21"/>
        <end position="502"/>
    </location>
</feature>
<dbReference type="InterPro" id="IPR017850">
    <property type="entry name" value="Alkaline_phosphatase_core_sf"/>
</dbReference>
<evidence type="ECO:0000256" key="4">
    <source>
        <dbReference type="SAM" id="SignalP"/>
    </source>
</evidence>
<feature type="signal peptide" evidence="4">
    <location>
        <begin position="1"/>
        <end position="20"/>
    </location>
</feature>
<dbReference type="KEGG" id="alq:C7Y71_003515"/>
<dbReference type="CDD" id="cd16145">
    <property type="entry name" value="ARS_like"/>
    <property type="match status" value="1"/>
</dbReference>
<dbReference type="EMBL" id="CP033459">
    <property type="protein sequence ID" value="QFQ12163.1"/>
    <property type="molecule type" value="Genomic_DNA"/>
</dbReference>
<dbReference type="Gene3D" id="3.40.720.10">
    <property type="entry name" value="Alkaline Phosphatase, subunit A"/>
    <property type="match status" value="1"/>
</dbReference>
<feature type="domain" description="Sulfatase N-terminal" evidence="5">
    <location>
        <begin position="24"/>
        <end position="392"/>
    </location>
</feature>
<reference evidence="6 7" key="1">
    <citation type="submission" date="2018-11" db="EMBL/GenBank/DDBJ databases">
        <authorList>
            <person name="Na S.W."/>
            <person name="Baik M."/>
        </authorList>
    </citation>
    <scope>NUCLEOTIDE SEQUENCE [LARGE SCALE GENOMIC DNA]</scope>
    <source>
        <strain evidence="6 7">E39</strain>
    </source>
</reference>
<name>A0A5P8E585_9BACT</name>
<dbReference type="SUPFAM" id="SSF53649">
    <property type="entry name" value="Alkaline phosphatase-like"/>
    <property type="match status" value="1"/>
</dbReference>
<accession>A0A5P8E585</accession>
<dbReference type="Pfam" id="PF00884">
    <property type="entry name" value="Sulfatase"/>
    <property type="match status" value="1"/>
</dbReference>
<dbReference type="RefSeq" id="WP_111898543.1">
    <property type="nucleotide sequence ID" value="NZ_CP033459.1"/>
</dbReference>
<dbReference type="GO" id="GO:0016787">
    <property type="term" value="F:hydrolase activity"/>
    <property type="evidence" value="ECO:0007669"/>
    <property type="project" value="UniProtKB-KW"/>
</dbReference>
<dbReference type="PANTHER" id="PTHR43751">
    <property type="entry name" value="SULFATASE"/>
    <property type="match status" value="1"/>
</dbReference>
<comment type="PTM">
    <text evidence="3">The conversion to 3-oxoalanine (also known as C-formylglycine, FGly), of a serine or cysteine residue in prokaryotes and of a cysteine residue in eukaryotes, is critical for catalytic activity.</text>
</comment>
<keyword evidence="4" id="KW-0732">Signal</keyword>
<dbReference type="Proteomes" id="UP000249375">
    <property type="component" value="Chromosome"/>
</dbReference>
<sequence>MKLSKLALLGTGALAATAYAQEKPNILYIMCDDLGYADIGCYGQQYIATPNLDRLASQGMRFTQAYCGSPVSAPSRASFMTGQHTGHTHVRGNKEYWSANNMVNIGSCRDYARVGQEPYDTAHVIIPEIMKDNGYATGMFGKWAGGYEGSISTPKTRGIDEYYGYICQFQAHLYYPNFLNRYSKKAGDTDVRRIELTQNTQHAMYGADYLNRTQYSSDLIHQEALKWLDDRKAGEPFIGIFTYTLPHAELLQPEDSILLAYKGHFCQEKSFGGDQGSRYNPTDIAHAQFAAMVTRLDAQVGQIMDKLDEKGLADNTLVIFTSDNGPHAEGGADQSFFNTEQLLQGLKRNTHEGGIRIPFIARWPGKIKPGTVSDLMFAFYDLMPTFCDVAGIKNYEEKYRNPRLENDYFDGISIYPTLTGEGEQVMHDHLYWEFHETNMIGVRKGNWKLVVKNGNCQLFDLATDLHEDHDLSASYPEVVKELKNIIKQEHTESNLFKVTLPN</sequence>
<evidence type="ECO:0000259" key="5">
    <source>
        <dbReference type="Pfam" id="PF00884"/>
    </source>
</evidence>
<evidence type="ECO:0000256" key="2">
    <source>
        <dbReference type="ARBA" id="ARBA00022801"/>
    </source>
</evidence>
<evidence type="ECO:0000313" key="6">
    <source>
        <dbReference type="EMBL" id="QFQ12163.1"/>
    </source>
</evidence>
<protein>
    <submittedName>
        <fullName evidence="6">Arylsulfatase</fullName>
    </submittedName>
</protein>
<dbReference type="InterPro" id="IPR000917">
    <property type="entry name" value="Sulfatase_N"/>
</dbReference>